<reference evidence="1 2" key="1">
    <citation type="submission" date="2017-05" db="EMBL/GenBank/DDBJ databases">
        <title>High clonality and local adaptation shapes Vibrionaceae linages within an endangered oasis.</title>
        <authorList>
            <person name="Vazquez-Rosas-Landa M."/>
        </authorList>
    </citation>
    <scope>NUCLEOTIDE SEQUENCE [LARGE SCALE GENOMIC DNA]</scope>
    <source>
        <strain evidence="1 2">P46_P4S1P180</strain>
    </source>
</reference>
<dbReference type="AlphaFoldDB" id="A0A7X4W7J5"/>
<protein>
    <submittedName>
        <fullName evidence="1">Uncharacterized protein</fullName>
    </submittedName>
</protein>
<gene>
    <name evidence="1" type="ORF">CAG72_00270</name>
</gene>
<name>A0A7X4W7J5_9GAMM</name>
<dbReference type="RefSeq" id="WP_161442015.1">
    <property type="nucleotide sequence ID" value="NZ_WXWW01000006.1"/>
</dbReference>
<evidence type="ECO:0000313" key="1">
    <source>
        <dbReference type="EMBL" id="NAW63642.1"/>
    </source>
</evidence>
<dbReference type="EMBL" id="WXWW01000006">
    <property type="protein sequence ID" value="NAW63642.1"/>
    <property type="molecule type" value="Genomic_DNA"/>
</dbReference>
<evidence type="ECO:0000313" key="2">
    <source>
        <dbReference type="Proteomes" id="UP000465712"/>
    </source>
</evidence>
<dbReference type="Proteomes" id="UP000465712">
    <property type="component" value="Unassembled WGS sequence"/>
</dbReference>
<sequence>MAQKKANLQAMEGKKERRLQAIRQLDKSPASHFVQEVYSVARDGTVYLRRVFVDRAFKTETSWMKLGGTSFANAFENGDFKELGKAIKRDFKNTENRTRLGESIGIKLNEWVAPGNKIAEWKSTHAIHNEEGNTWFAVTPEAQLGRWGMQASLDANLNPLKKDENGNAQGKIDLGISTSAAFSVAEAAVTSNLYLPSDAGSAVQLHYTDKNKQPAVYSFGCFRVNVRLKVGCFLGVSAQVGAGIGNGRPTADDDIGVMIDPNARRNRSNGSGLGVMFSPRVEMGTTEGGQIGVKADVFAGAQFSGEFAGDIEWQSPKKENGEKFSVLAGIKTEGNVAVGGGYAAEFALYLDRGKFFLKVSAKLVWGVGAGGGVSVTIDARTIWDLAKVIWEGLQYVDYRMLKNINEAAYNYLVEATYYAFALAGAIVSPANALQKAVSLGHNAIFDIKRARQTSKKLEDEAKTLASRILDDSVRGGVPFDQLLPEAIGMMLDTLVRTFLFNYEELQETAIYKLLHESTYSWHKFEEILQRMNSEGKKQSGDKVMFHNLKRINAILDGNQQSAFNEWVMTLMETNTVSHMNKAPFSPRQGQAFHQKRSEVEQQVAMLDHRSQSIQYA</sequence>
<proteinExistence type="predicted"/>
<organism evidence="1 2">
    <name type="scientific">Photobacterium halotolerans</name>
    <dbReference type="NCBI Taxonomy" id="265726"/>
    <lineage>
        <taxon>Bacteria</taxon>
        <taxon>Pseudomonadati</taxon>
        <taxon>Pseudomonadota</taxon>
        <taxon>Gammaproteobacteria</taxon>
        <taxon>Vibrionales</taxon>
        <taxon>Vibrionaceae</taxon>
        <taxon>Photobacterium</taxon>
    </lineage>
</organism>
<accession>A0A7X4W7J5</accession>
<comment type="caution">
    <text evidence="1">The sequence shown here is derived from an EMBL/GenBank/DDBJ whole genome shotgun (WGS) entry which is preliminary data.</text>
</comment>